<keyword evidence="5" id="KW-1185">Reference proteome</keyword>
<evidence type="ECO:0000259" key="3">
    <source>
        <dbReference type="PROSITE" id="PS50048"/>
    </source>
</evidence>
<proteinExistence type="predicted"/>
<dbReference type="GeneID" id="27902425"/>
<dbReference type="Proteomes" id="UP000016931">
    <property type="component" value="Unassembled WGS sequence"/>
</dbReference>
<dbReference type="RefSeq" id="XP_016761996.1">
    <property type="nucleotide sequence ID" value="XM_016905288.1"/>
</dbReference>
<dbReference type="OrthoDB" id="5426798at2759"/>
<dbReference type="InterPro" id="IPR036864">
    <property type="entry name" value="Zn2-C6_fun-type_DNA-bd_sf"/>
</dbReference>
<organism evidence="4 5">
    <name type="scientific">Sphaerulina musiva (strain SO2202)</name>
    <name type="common">Poplar stem canker fungus</name>
    <name type="synonym">Septoria musiva</name>
    <dbReference type="NCBI Taxonomy" id="692275"/>
    <lineage>
        <taxon>Eukaryota</taxon>
        <taxon>Fungi</taxon>
        <taxon>Dikarya</taxon>
        <taxon>Ascomycota</taxon>
        <taxon>Pezizomycotina</taxon>
        <taxon>Dothideomycetes</taxon>
        <taxon>Dothideomycetidae</taxon>
        <taxon>Mycosphaerellales</taxon>
        <taxon>Mycosphaerellaceae</taxon>
        <taxon>Sphaerulina</taxon>
    </lineage>
</organism>
<feature type="domain" description="Zn(2)-C6 fungal-type" evidence="3">
    <location>
        <begin position="326"/>
        <end position="356"/>
    </location>
</feature>
<dbReference type="STRING" id="692275.M3D6U0"/>
<feature type="region of interest" description="Disordered" evidence="2">
    <location>
        <begin position="222"/>
        <end position="261"/>
    </location>
</feature>
<protein>
    <recommendedName>
        <fullName evidence="3">Zn(2)-C6 fungal-type domain-containing protein</fullName>
    </recommendedName>
</protein>
<feature type="compositionally biased region" description="Polar residues" evidence="2">
    <location>
        <begin position="243"/>
        <end position="254"/>
    </location>
</feature>
<dbReference type="GO" id="GO:0008270">
    <property type="term" value="F:zinc ion binding"/>
    <property type="evidence" value="ECO:0007669"/>
    <property type="project" value="InterPro"/>
</dbReference>
<feature type="compositionally biased region" description="Low complexity" evidence="2">
    <location>
        <begin position="224"/>
        <end position="242"/>
    </location>
</feature>
<dbReference type="eggNOG" id="ENOG502RNP1">
    <property type="taxonomic scope" value="Eukaryota"/>
</dbReference>
<evidence type="ECO:0000313" key="4">
    <source>
        <dbReference type="EMBL" id="EMF13875.1"/>
    </source>
</evidence>
<feature type="compositionally biased region" description="Basic and acidic residues" evidence="2">
    <location>
        <begin position="92"/>
        <end position="102"/>
    </location>
</feature>
<dbReference type="GO" id="GO:0000981">
    <property type="term" value="F:DNA-binding transcription factor activity, RNA polymerase II-specific"/>
    <property type="evidence" value="ECO:0007669"/>
    <property type="project" value="InterPro"/>
</dbReference>
<dbReference type="SMART" id="SM00066">
    <property type="entry name" value="GAL4"/>
    <property type="match status" value="1"/>
</dbReference>
<evidence type="ECO:0000256" key="2">
    <source>
        <dbReference type="SAM" id="MobiDB-lite"/>
    </source>
</evidence>
<dbReference type="PROSITE" id="PS50048">
    <property type="entry name" value="ZN2_CY6_FUNGAL_2"/>
    <property type="match status" value="1"/>
</dbReference>
<name>M3D6U0_SPHMS</name>
<feature type="compositionally biased region" description="Polar residues" evidence="2">
    <location>
        <begin position="199"/>
        <end position="209"/>
    </location>
</feature>
<reference evidence="4 5" key="1">
    <citation type="journal article" date="2012" name="PLoS Pathog.">
        <title>Diverse lifestyles and strategies of plant pathogenesis encoded in the genomes of eighteen Dothideomycetes fungi.</title>
        <authorList>
            <person name="Ohm R.A."/>
            <person name="Feau N."/>
            <person name="Henrissat B."/>
            <person name="Schoch C.L."/>
            <person name="Horwitz B.A."/>
            <person name="Barry K.W."/>
            <person name="Condon B.J."/>
            <person name="Copeland A.C."/>
            <person name="Dhillon B."/>
            <person name="Glaser F."/>
            <person name="Hesse C.N."/>
            <person name="Kosti I."/>
            <person name="LaButti K."/>
            <person name="Lindquist E.A."/>
            <person name="Lucas S."/>
            <person name="Salamov A.A."/>
            <person name="Bradshaw R.E."/>
            <person name="Ciuffetti L."/>
            <person name="Hamelin R.C."/>
            <person name="Kema G.H.J."/>
            <person name="Lawrence C."/>
            <person name="Scott J.A."/>
            <person name="Spatafora J.W."/>
            <person name="Turgeon B.G."/>
            <person name="de Wit P.J.G.M."/>
            <person name="Zhong S."/>
            <person name="Goodwin S.B."/>
            <person name="Grigoriev I.V."/>
        </authorList>
    </citation>
    <scope>NUCLEOTIDE SEQUENCE [LARGE SCALE GENOMIC DNA]</scope>
    <source>
        <strain evidence="4 5">SO2202</strain>
    </source>
</reference>
<accession>M3D6U0</accession>
<dbReference type="HOGENOM" id="CLU_729917_0_0_1"/>
<feature type="compositionally biased region" description="Low complexity" evidence="2">
    <location>
        <begin position="103"/>
        <end position="116"/>
    </location>
</feature>
<dbReference type="SUPFAM" id="SSF57701">
    <property type="entry name" value="Zn2/Cys6 DNA-binding domain"/>
    <property type="match status" value="1"/>
</dbReference>
<dbReference type="InterPro" id="IPR001138">
    <property type="entry name" value="Zn2Cys6_DnaBD"/>
</dbReference>
<dbReference type="Gene3D" id="4.10.240.10">
    <property type="entry name" value="Zn(2)-C6 fungal-type DNA-binding domain"/>
    <property type="match status" value="1"/>
</dbReference>
<feature type="region of interest" description="Disordered" evidence="2">
    <location>
        <begin position="358"/>
        <end position="379"/>
    </location>
</feature>
<evidence type="ECO:0000256" key="1">
    <source>
        <dbReference type="ARBA" id="ARBA00023242"/>
    </source>
</evidence>
<dbReference type="EMBL" id="KB456263">
    <property type="protein sequence ID" value="EMF13875.1"/>
    <property type="molecule type" value="Genomic_DNA"/>
</dbReference>
<dbReference type="Pfam" id="PF00172">
    <property type="entry name" value="Zn_clus"/>
    <property type="match status" value="1"/>
</dbReference>
<dbReference type="CDD" id="cd00067">
    <property type="entry name" value="GAL4"/>
    <property type="match status" value="1"/>
</dbReference>
<gene>
    <name evidence="4" type="ORF">SEPMUDRAFT_149018</name>
</gene>
<sequence length="379" mass="41164">MVQDMGAGSSEILVGYLEPPSQFRPTLYSAPRAEYMNALYHPSPLASGAPLFTLDKMYSAMSRPYTTTHAHSSMGYEPYQTSEYDRAIQQAAERERAAEAARSRSSSTTTTTTTTSHIPIPAKSSTQLPRLPGLNDLFASKLLINPDSGSRESRRSPDYDDHRRDSVARGSYFDTLRPSDLSARPRTVITPPLVHASSPYGSQPKTSPLTIQSLCSAPEHNFISPTSSLPTSPATSQSSNSSLMQPASHSQPTSPHELPPAFFGTSDLAPATYVYQAASAYEGVSYIHGRGPCHMYKGGYSIPTHIFQDPVNLTSSKILRKRLSVACSTCRKKKIKCEPGPEGCLQCKKAQKPCRIEPAKRRQKSAASAGFQAEKSSPA</sequence>
<feature type="compositionally biased region" description="Basic and acidic residues" evidence="2">
    <location>
        <begin position="149"/>
        <end position="167"/>
    </location>
</feature>
<feature type="region of interest" description="Disordered" evidence="2">
    <location>
        <begin position="145"/>
        <end position="209"/>
    </location>
</feature>
<evidence type="ECO:0000313" key="5">
    <source>
        <dbReference type="Proteomes" id="UP000016931"/>
    </source>
</evidence>
<dbReference type="AlphaFoldDB" id="M3D6U0"/>
<feature type="region of interest" description="Disordered" evidence="2">
    <location>
        <begin position="90"/>
        <end position="131"/>
    </location>
</feature>
<dbReference type="PROSITE" id="PS00463">
    <property type="entry name" value="ZN2_CY6_FUNGAL_1"/>
    <property type="match status" value="1"/>
</dbReference>
<keyword evidence="1" id="KW-0539">Nucleus</keyword>